<evidence type="ECO:0000256" key="1">
    <source>
        <dbReference type="PROSITE-ProRule" id="PRU00339"/>
    </source>
</evidence>
<dbReference type="SMART" id="SM00028">
    <property type="entry name" value="TPR"/>
    <property type="match status" value="2"/>
</dbReference>
<dbReference type="OrthoDB" id="193829at2"/>
<evidence type="ECO:0000259" key="2">
    <source>
        <dbReference type="Pfam" id="PF12688"/>
    </source>
</evidence>
<dbReference type="Proteomes" id="UP000037326">
    <property type="component" value="Unassembled WGS sequence"/>
</dbReference>
<evidence type="ECO:0000313" key="4">
    <source>
        <dbReference type="Proteomes" id="UP000037326"/>
    </source>
</evidence>
<accession>A0A0K9FBR6</accession>
<dbReference type="InterPro" id="IPR011990">
    <property type="entry name" value="TPR-like_helical_dom_sf"/>
</dbReference>
<feature type="repeat" description="TPR" evidence="1">
    <location>
        <begin position="72"/>
        <end position="105"/>
    </location>
</feature>
<feature type="domain" description="Tetratrico peptide repeat group 5" evidence="2">
    <location>
        <begin position="38"/>
        <end position="155"/>
    </location>
</feature>
<name>A0A0K9FBR6_9BACI</name>
<reference evidence="4" key="1">
    <citation type="submission" date="2015-07" db="EMBL/GenBank/DDBJ databases">
        <authorList>
            <consortium name="Consortium for Microbial Forensics and Genomics (microFORGE)"/>
            <person name="Knight B.M."/>
            <person name="Roberts D.P."/>
            <person name="Lin D."/>
            <person name="Hari K."/>
            <person name="Fletcher J."/>
            <person name="Melcher U."/>
            <person name="Blagden T."/>
            <person name="Winegar R.A."/>
        </authorList>
    </citation>
    <scope>NUCLEOTIDE SEQUENCE [LARGE SCALE GENOMIC DNA]</scope>
    <source>
        <strain evidence="4">DSM 23493</strain>
    </source>
</reference>
<gene>
    <name evidence="3" type="ORF">ACZ11_06940</name>
</gene>
<dbReference type="Pfam" id="PF12688">
    <property type="entry name" value="TPR_5"/>
    <property type="match status" value="1"/>
</dbReference>
<comment type="caution">
    <text evidence="3">The sequence shown here is derived from an EMBL/GenBank/DDBJ whole genome shotgun (WGS) entry which is preliminary data.</text>
</comment>
<dbReference type="InterPro" id="IPR019734">
    <property type="entry name" value="TPR_rpt"/>
</dbReference>
<dbReference type="PATRIC" id="fig|582475.4.peg.869"/>
<dbReference type="GeneID" id="96598009"/>
<dbReference type="AlphaFoldDB" id="A0A0K9FBR6"/>
<dbReference type="PROSITE" id="PS50005">
    <property type="entry name" value="TPR"/>
    <property type="match status" value="1"/>
</dbReference>
<dbReference type="PROSITE" id="PS50293">
    <property type="entry name" value="TPR_REGION"/>
    <property type="match status" value="1"/>
</dbReference>
<dbReference type="Gene3D" id="1.25.40.10">
    <property type="entry name" value="Tetratricopeptide repeat domain"/>
    <property type="match status" value="1"/>
</dbReference>
<proteinExistence type="predicted"/>
<dbReference type="SUPFAM" id="SSF48452">
    <property type="entry name" value="TPR-like"/>
    <property type="match status" value="1"/>
</dbReference>
<keyword evidence="1" id="KW-0802">TPR repeat</keyword>
<evidence type="ECO:0000313" key="3">
    <source>
        <dbReference type="EMBL" id="KMY31910.1"/>
    </source>
</evidence>
<dbReference type="RefSeq" id="WP_049664768.1">
    <property type="nucleotide sequence ID" value="NZ_LFXJ01000005.1"/>
</dbReference>
<dbReference type="EMBL" id="LFXJ01000005">
    <property type="protein sequence ID" value="KMY31910.1"/>
    <property type="molecule type" value="Genomic_DNA"/>
</dbReference>
<protein>
    <submittedName>
        <fullName evidence="3">Tetratricopeptide repeat protein</fullName>
    </submittedName>
</protein>
<organism evidence="3 4">
    <name type="scientific">Lysinibacillus xylanilyticus</name>
    <dbReference type="NCBI Taxonomy" id="582475"/>
    <lineage>
        <taxon>Bacteria</taxon>
        <taxon>Bacillati</taxon>
        <taxon>Bacillota</taxon>
        <taxon>Bacilli</taxon>
        <taxon>Bacillales</taxon>
        <taxon>Bacillaceae</taxon>
        <taxon>Lysinibacillus</taxon>
    </lineage>
</organism>
<sequence length="161" mass="18748">MDKRLQHIITLRENGQLEEANQLMVALVQEQSENGYYQFQCAWTYDSLGKEKDAVPHYEKAIQLGLDPEILVDAYLGLGSTYRTLGQYEQSKRIFEKALSEFPEAEHLKVFYAMTLYNLSEHSKAMETLLNTLIHTTKHEGIKDYSKAIEFYSDKLDKTWE</sequence>
<dbReference type="InterPro" id="IPR041656">
    <property type="entry name" value="TPR_5"/>
</dbReference>